<protein>
    <submittedName>
        <fullName evidence="3">Uncharacterized protein</fullName>
    </submittedName>
</protein>
<accession>A0A5C5XMV4</accession>
<keyword evidence="4" id="KW-1185">Reference proteome</keyword>
<feature type="compositionally biased region" description="Polar residues" evidence="1">
    <location>
        <begin position="79"/>
        <end position="106"/>
    </location>
</feature>
<evidence type="ECO:0000256" key="1">
    <source>
        <dbReference type="SAM" id="MobiDB-lite"/>
    </source>
</evidence>
<keyword evidence="2" id="KW-0732">Signal</keyword>
<evidence type="ECO:0000313" key="3">
    <source>
        <dbReference type="EMBL" id="TWT64038.1"/>
    </source>
</evidence>
<comment type="caution">
    <text evidence="3">The sequence shown here is derived from an EMBL/GenBank/DDBJ whole genome shotgun (WGS) entry which is preliminary data.</text>
</comment>
<gene>
    <name evidence="3" type="ORF">Pan54_47980</name>
</gene>
<evidence type="ECO:0000313" key="4">
    <source>
        <dbReference type="Proteomes" id="UP000316095"/>
    </source>
</evidence>
<organism evidence="3 4">
    <name type="scientific">Rubinisphaera italica</name>
    <dbReference type="NCBI Taxonomy" id="2527969"/>
    <lineage>
        <taxon>Bacteria</taxon>
        <taxon>Pseudomonadati</taxon>
        <taxon>Planctomycetota</taxon>
        <taxon>Planctomycetia</taxon>
        <taxon>Planctomycetales</taxon>
        <taxon>Planctomycetaceae</taxon>
        <taxon>Rubinisphaera</taxon>
    </lineage>
</organism>
<evidence type="ECO:0000256" key="2">
    <source>
        <dbReference type="SAM" id="SignalP"/>
    </source>
</evidence>
<sequence length="133" mass="14270" precursor="true">MLISVRIGLVLLVVGCATSVAYSQCGSAYRNYGYHQPSNGYWFPRSAMMPQSYYYQPRYFGQPQFPVSSPCHGVRPGNAPQQGSAMRSYNGPQTIGQQPAPSINPTSPTPEPSYSAPQGSGSRSTPSQGSGSR</sequence>
<feature type="compositionally biased region" description="Polar residues" evidence="1">
    <location>
        <begin position="115"/>
        <end position="133"/>
    </location>
</feature>
<feature type="signal peptide" evidence="2">
    <location>
        <begin position="1"/>
        <end position="23"/>
    </location>
</feature>
<feature type="region of interest" description="Disordered" evidence="1">
    <location>
        <begin position="70"/>
        <end position="133"/>
    </location>
</feature>
<dbReference type="Proteomes" id="UP000316095">
    <property type="component" value="Unassembled WGS sequence"/>
</dbReference>
<dbReference type="AlphaFoldDB" id="A0A5C5XMV4"/>
<proteinExistence type="predicted"/>
<name>A0A5C5XMV4_9PLAN</name>
<feature type="chain" id="PRO_5022817175" evidence="2">
    <location>
        <begin position="24"/>
        <end position="133"/>
    </location>
</feature>
<reference evidence="3 4" key="1">
    <citation type="submission" date="2019-02" db="EMBL/GenBank/DDBJ databases">
        <title>Deep-cultivation of Planctomycetes and their phenomic and genomic characterization uncovers novel biology.</title>
        <authorList>
            <person name="Wiegand S."/>
            <person name="Jogler M."/>
            <person name="Boedeker C."/>
            <person name="Pinto D."/>
            <person name="Vollmers J."/>
            <person name="Rivas-Marin E."/>
            <person name="Kohn T."/>
            <person name="Peeters S.H."/>
            <person name="Heuer A."/>
            <person name="Rast P."/>
            <person name="Oberbeckmann S."/>
            <person name="Bunk B."/>
            <person name="Jeske O."/>
            <person name="Meyerdierks A."/>
            <person name="Storesund J.E."/>
            <person name="Kallscheuer N."/>
            <person name="Luecker S."/>
            <person name="Lage O.M."/>
            <person name="Pohl T."/>
            <person name="Merkel B.J."/>
            <person name="Hornburger P."/>
            <person name="Mueller R.-W."/>
            <person name="Bruemmer F."/>
            <person name="Labrenz M."/>
            <person name="Spormann A.M."/>
            <person name="Op Den Camp H."/>
            <person name="Overmann J."/>
            <person name="Amann R."/>
            <person name="Jetten M.S.M."/>
            <person name="Mascher T."/>
            <person name="Medema M.H."/>
            <person name="Devos D.P."/>
            <person name="Kaster A.-K."/>
            <person name="Ovreas L."/>
            <person name="Rohde M."/>
            <person name="Galperin M.Y."/>
            <person name="Jogler C."/>
        </authorList>
    </citation>
    <scope>NUCLEOTIDE SEQUENCE [LARGE SCALE GENOMIC DNA]</scope>
    <source>
        <strain evidence="3 4">Pan54</strain>
    </source>
</reference>
<dbReference type="EMBL" id="SJPG01000001">
    <property type="protein sequence ID" value="TWT64038.1"/>
    <property type="molecule type" value="Genomic_DNA"/>
</dbReference>